<evidence type="ECO:0000313" key="3">
    <source>
        <dbReference type="EMBL" id="MXR20407.1"/>
    </source>
</evidence>
<dbReference type="NCBIfam" id="TIGR02258">
    <property type="entry name" value="2_5_ligase"/>
    <property type="match status" value="1"/>
</dbReference>
<dbReference type="Pfam" id="PF13563">
    <property type="entry name" value="2_5_RNA_ligase2"/>
    <property type="match status" value="1"/>
</dbReference>
<dbReference type="RefSeq" id="WP_159525957.1">
    <property type="nucleotide sequence ID" value="NZ_WUUU01000041.1"/>
</dbReference>
<dbReference type="InterPro" id="IPR009097">
    <property type="entry name" value="Cyclic_Pdiesterase"/>
</dbReference>
<dbReference type="EC" id="3.1.4.58" evidence="2"/>
<feature type="active site" description="Proton donor" evidence="2">
    <location>
        <position position="39"/>
    </location>
</feature>
<dbReference type="AlphaFoldDB" id="A0A6B0SH92"/>
<accession>A0A6B0SH92</accession>
<dbReference type="GO" id="GO:0004113">
    <property type="term" value="F:2',3'-cyclic-nucleotide 3'-phosphodiesterase activity"/>
    <property type="evidence" value="ECO:0007669"/>
    <property type="project" value="InterPro"/>
</dbReference>
<evidence type="ECO:0000256" key="1">
    <source>
        <dbReference type="ARBA" id="ARBA00022801"/>
    </source>
</evidence>
<organism evidence="3 4">
    <name type="scientific">Halobacterium bonnevillei</name>
    <dbReference type="NCBI Taxonomy" id="2692200"/>
    <lineage>
        <taxon>Archaea</taxon>
        <taxon>Methanobacteriati</taxon>
        <taxon>Methanobacteriota</taxon>
        <taxon>Stenosarchaea group</taxon>
        <taxon>Halobacteria</taxon>
        <taxon>Halobacteriales</taxon>
        <taxon>Halobacteriaceae</taxon>
        <taxon>Halobacterium</taxon>
    </lineage>
</organism>
<proteinExistence type="inferred from homology"/>
<dbReference type="PANTHER" id="PTHR35561:SF1">
    <property type="entry name" value="RNA 2',3'-CYCLIC PHOSPHODIESTERASE"/>
    <property type="match status" value="1"/>
</dbReference>
<comment type="function">
    <text evidence="2">Hydrolyzes RNA 2',3'-cyclic phosphodiester to an RNA 2'-phosphomonoester.</text>
</comment>
<feature type="active site" description="Proton acceptor" evidence="2">
    <location>
        <position position="129"/>
    </location>
</feature>
<reference evidence="3 4" key="1">
    <citation type="submission" date="2019-12" db="EMBL/GenBank/DDBJ databases">
        <title>Isolation and characterization of three novel carbon monoxide-oxidizing members of Halobacteria from salione crusts and soils.</title>
        <authorList>
            <person name="Myers M.R."/>
            <person name="King G.M."/>
        </authorList>
    </citation>
    <scope>NUCLEOTIDE SEQUENCE [LARGE SCALE GENOMIC DNA]</scope>
    <source>
        <strain evidence="3 4">PCN9</strain>
    </source>
</reference>
<dbReference type="SUPFAM" id="SSF55144">
    <property type="entry name" value="LigT-like"/>
    <property type="match status" value="1"/>
</dbReference>
<protein>
    <recommendedName>
        <fullName evidence="2">RNA 2',3'-cyclic phosphodiesterase</fullName>
        <shortName evidence="2">RNA 2',3'-CPDase</shortName>
        <ecNumber evidence="2">3.1.4.58</ecNumber>
    </recommendedName>
</protein>
<sequence>MRLFVSVDLPEALAEDVAALQAELADASGLDFVDPAQAHVTLKFLGDVDGDREGELVDALEAAVGAAGVAPFDAELGGLGVFPRLDYISVVWLGVGDGSVELARLHEAIEGEFVEEHGFDPADHDFTPHVTLARMNHAGGKDRVQDVVRNRHPDVGTMRVTEVRLTESVLSRAGPEYETVHAVEL</sequence>
<evidence type="ECO:0000313" key="4">
    <source>
        <dbReference type="Proteomes" id="UP000471521"/>
    </source>
</evidence>
<dbReference type="PANTHER" id="PTHR35561">
    <property type="entry name" value="RNA 2',3'-CYCLIC PHOSPHODIESTERASE"/>
    <property type="match status" value="1"/>
</dbReference>
<comment type="catalytic activity">
    <reaction evidence="2">
        <text>a 3'-end 2',3'-cyclophospho-ribonucleotide-RNA + H2O = a 3'-end 2'-phospho-ribonucleotide-RNA + H(+)</text>
        <dbReference type="Rhea" id="RHEA:11828"/>
        <dbReference type="Rhea" id="RHEA-COMP:10464"/>
        <dbReference type="Rhea" id="RHEA-COMP:17353"/>
        <dbReference type="ChEBI" id="CHEBI:15377"/>
        <dbReference type="ChEBI" id="CHEBI:15378"/>
        <dbReference type="ChEBI" id="CHEBI:83064"/>
        <dbReference type="ChEBI" id="CHEBI:173113"/>
        <dbReference type="EC" id="3.1.4.58"/>
    </reaction>
</comment>
<comment type="caution">
    <text evidence="3">The sequence shown here is derived from an EMBL/GenBank/DDBJ whole genome shotgun (WGS) entry which is preliminary data.</text>
</comment>
<dbReference type="Proteomes" id="UP000471521">
    <property type="component" value="Unassembled WGS sequence"/>
</dbReference>
<dbReference type="OrthoDB" id="44091at2157"/>
<dbReference type="Gene3D" id="3.90.1140.10">
    <property type="entry name" value="Cyclic phosphodiesterase"/>
    <property type="match status" value="1"/>
</dbReference>
<gene>
    <name evidence="3" type="primary">thpR</name>
    <name evidence="3" type="ORF">GRX66_07235</name>
</gene>
<evidence type="ECO:0000256" key="2">
    <source>
        <dbReference type="HAMAP-Rule" id="MF_01940"/>
    </source>
</evidence>
<comment type="similarity">
    <text evidence="2">Belongs to the 2H phosphoesterase superfamily. ThpR family.</text>
</comment>
<keyword evidence="4" id="KW-1185">Reference proteome</keyword>
<dbReference type="InterPro" id="IPR004175">
    <property type="entry name" value="RNA_CPDase"/>
</dbReference>
<name>A0A6B0SH92_9EURY</name>
<feature type="short sequence motif" description="HXTX 1" evidence="2">
    <location>
        <begin position="39"/>
        <end position="42"/>
    </location>
</feature>
<feature type="short sequence motif" description="HXTX 2" evidence="2">
    <location>
        <begin position="129"/>
        <end position="132"/>
    </location>
</feature>
<dbReference type="HAMAP" id="MF_01940">
    <property type="entry name" value="RNA_CPDase"/>
    <property type="match status" value="1"/>
</dbReference>
<dbReference type="EMBL" id="WUUU01000041">
    <property type="protein sequence ID" value="MXR20407.1"/>
    <property type="molecule type" value="Genomic_DNA"/>
</dbReference>
<keyword evidence="1 2" id="KW-0378">Hydrolase</keyword>
<dbReference type="GO" id="GO:0008664">
    <property type="term" value="F:RNA 2',3'-cyclic 3'-phosphodiesterase activity"/>
    <property type="evidence" value="ECO:0007669"/>
    <property type="project" value="UniProtKB-EC"/>
</dbReference>